<keyword evidence="1" id="KW-0732">Signal</keyword>
<evidence type="ECO:0000313" key="2">
    <source>
        <dbReference type="EMBL" id="UMM19572.1"/>
    </source>
</evidence>
<dbReference type="Pfam" id="PF02343">
    <property type="entry name" value="TRA-1_regulated"/>
    <property type="match status" value="1"/>
</dbReference>
<evidence type="ECO:0000313" key="3">
    <source>
        <dbReference type="Proteomes" id="UP000829354"/>
    </source>
</evidence>
<evidence type="ECO:0000256" key="1">
    <source>
        <dbReference type="SAM" id="SignalP"/>
    </source>
</evidence>
<proteinExistence type="predicted"/>
<dbReference type="AlphaFoldDB" id="A0AAE9J9M2"/>
<gene>
    <name evidence="2" type="ORF">L5515_015109</name>
</gene>
<dbReference type="InterPro" id="IPR003326">
    <property type="entry name" value="TRA-1_regulated"/>
</dbReference>
<feature type="chain" id="PRO_5041939766" description="C-type lectin domain-containing protein" evidence="1">
    <location>
        <begin position="17"/>
        <end position="173"/>
    </location>
</feature>
<name>A0AAE9J9M2_CAEBR</name>
<dbReference type="EMBL" id="CP092621">
    <property type="protein sequence ID" value="UMM19572.1"/>
    <property type="molecule type" value="Genomic_DNA"/>
</dbReference>
<organism evidence="2 3">
    <name type="scientific">Caenorhabditis briggsae</name>
    <dbReference type="NCBI Taxonomy" id="6238"/>
    <lineage>
        <taxon>Eukaryota</taxon>
        <taxon>Metazoa</taxon>
        <taxon>Ecdysozoa</taxon>
        <taxon>Nematoda</taxon>
        <taxon>Chromadorea</taxon>
        <taxon>Rhabditida</taxon>
        <taxon>Rhabditina</taxon>
        <taxon>Rhabditomorpha</taxon>
        <taxon>Rhabditoidea</taxon>
        <taxon>Rhabditidae</taxon>
        <taxon>Peloderinae</taxon>
        <taxon>Caenorhabditis</taxon>
    </lineage>
</organism>
<protein>
    <recommendedName>
        <fullName evidence="4">C-type lectin domain-containing protein</fullName>
    </recommendedName>
</protein>
<dbReference type="PROSITE" id="PS51257">
    <property type="entry name" value="PROKAR_LIPOPROTEIN"/>
    <property type="match status" value="1"/>
</dbReference>
<feature type="signal peptide" evidence="1">
    <location>
        <begin position="1"/>
        <end position="16"/>
    </location>
</feature>
<accession>A0AAE9J9M2</accession>
<sequence>MKNFLILLFLLPLVSAGCDEDENLCLCPNITENYQPYGGWKYQYPDNRLFWSEGPSCTRNLTCEMSNQTYFVVGWEDTEIPTRPHPPSSSMWINAENRDVGRTGKFVNLMELFGIVCEDMKWYITKYPFGVEYQLPDTWETAHINASELACKPYKTAISGFYCDGEPADYFSK</sequence>
<keyword evidence="3" id="KW-1185">Reference proteome</keyword>
<reference evidence="2 3" key="1">
    <citation type="submission" date="2022-04" db="EMBL/GenBank/DDBJ databases">
        <title>Chromosome-level reference genomes for two strains of Caenorhabditis briggsae: an improved platform for comparative genomics.</title>
        <authorList>
            <person name="Stevens L."/>
            <person name="Andersen E."/>
        </authorList>
    </citation>
    <scope>NUCLEOTIDE SEQUENCE [LARGE SCALE GENOMIC DNA]</scope>
    <source>
        <strain evidence="2">VX34</strain>
        <tissue evidence="2">Whole-organism</tissue>
    </source>
</reference>
<dbReference type="Proteomes" id="UP000829354">
    <property type="component" value="Chromosome II"/>
</dbReference>
<evidence type="ECO:0008006" key="4">
    <source>
        <dbReference type="Google" id="ProtNLM"/>
    </source>
</evidence>